<sequence length="95" mass="10756">MIDETGSINLSTPPGCSRTIRTKSAINKVKRKLEKGKVSTRKLALDSVIFEEVTVDHARYIEEVFPVALEYGTTTFENDWTFQQDGAKPHVHYLT</sequence>
<protein>
    <submittedName>
        <fullName evidence="1">Uncharacterized protein</fullName>
    </submittedName>
</protein>
<comment type="caution">
    <text evidence="1">The sequence shown here is derived from an EMBL/GenBank/DDBJ whole genome shotgun (WGS) entry which is preliminary data.</text>
</comment>
<dbReference type="AlphaFoldDB" id="A0A819GWP0"/>
<reference evidence="1" key="1">
    <citation type="submission" date="2021-02" db="EMBL/GenBank/DDBJ databases">
        <authorList>
            <person name="Nowell W R."/>
        </authorList>
    </citation>
    <scope>NUCLEOTIDE SEQUENCE</scope>
</reference>
<evidence type="ECO:0000313" key="1">
    <source>
        <dbReference type="EMBL" id="CAF3893489.1"/>
    </source>
</evidence>
<evidence type="ECO:0000313" key="2">
    <source>
        <dbReference type="Proteomes" id="UP000663823"/>
    </source>
</evidence>
<dbReference type="Proteomes" id="UP000663823">
    <property type="component" value="Unassembled WGS sequence"/>
</dbReference>
<gene>
    <name evidence="1" type="ORF">OTI717_LOCUS23400</name>
</gene>
<proteinExistence type="predicted"/>
<dbReference type="EMBL" id="CAJOAX010004174">
    <property type="protein sequence ID" value="CAF3893489.1"/>
    <property type="molecule type" value="Genomic_DNA"/>
</dbReference>
<name>A0A819GWP0_9BILA</name>
<organism evidence="1 2">
    <name type="scientific">Rotaria sordida</name>
    <dbReference type="NCBI Taxonomy" id="392033"/>
    <lineage>
        <taxon>Eukaryota</taxon>
        <taxon>Metazoa</taxon>
        <taxon>Spiralia</taxon>
        <taxon>Gnathifera</taxon>
        <taxon>Rotifera</taxon>
        <taxon>Eurotatoria</taxon>
        <taxon>Bdelloidea</taxon>
        <taxon>Philodinida</taxon>
        <taxon>Philodinidae</taxon>
        <taxon>Rotaria</taxon>
    </lineage>
</organism>
<accession>A0A819GWP0</accession>